<dbReference type="InterPro" id="IPR019734">
    <property type="entry name" value="TPR_rpt"/>
</dbReference>
<dbReference type="Pfam" id="PF13181">
    <property type="entry name" value="TPR_8"/>
    <property type="match status" value="2"/>
</dbReference>
<dbReference type="PROSITE" id="PS50005">
    <property type="entry name" value="TPR"/>
    <property type="match status" value="1"/>
</dbReference>
<dbReference type="InterPro" id="IPR011990">
    <property type="entry name" value="TPR-like_helical_dom_sf"/>
</dbReference>
<sequence>MKLPFFLIVLLIFFCDVHSQTLDQTYPKDDVETYLKILLSPQADVKIPSTSKNSVFENNLLIIKGLTEIKEGNFWRAYWDLKKSYQSSVKNLKKDSTDVVSKLNACIISIAIKEVPNEYHWLRNFLGFNPLSIELQYQYLNEAKNHNSEIISSQAHITELLMTSFLLKDRDLTYVLAEGVKKKFPNNEYVKVALSWVYIKMHYPQLSLQELKSISEKIEWFGYYNYLLGSAYFYVENYENATIYFNRYLKEYHTDYVKDIYYKKLMISWLQYNKPIEGNPYLDSVIQLGGEYMNLDRYALKFVQEETAPNRSISYARMLFDGGNYEKSIKVLNAIKIDTLNEDDKLEYYYRLGRSNQESKNRNLAIKCYLEVLKFAGEKPKVYYPANAALNLGKLYQELNDKQNAILFYQKALNYPKHPYKNSIDAEAKRRLNTLNASK</sequence>
<proteinExistence type="predicted"/>
<evidence type="ECO:0000256" key="1">
    <source>
        <dbReference type="PROSITE-ProRule" id="PRU00339"/>
    </source>
</evidence>
<organism evidence="2 3">
    <name type="scientific">Flammeovirga pacifica</name>
    <dbReference type="NCBI Taxonomy" id="915059"/>
    <lineage>
        <taxon>Bacteria</taxon>
        <taxon>Pseudomonadati</taxon>
        <taxon>Bacteroidota</taxon>
        <taxon>Cytophagia</taxon>
        <taxon>Cytophagales</taxon>
        <taxon>Flammeovirgaceae</taxon>
        <taxon>Flammeovirga</taxon>
    </lineage>
</organism>
<protein>
    <submittedName>
        <fullName evidence="2">Uncharacterized protein</fullName>
    </submittedName>
</protein>
<keyword evidence="1" id="KW-0802">TPR repeat</keyword>
<evidence type="ECO:0000313" key="3">
    <source>
        <dbReference type="Proteomes" id="UP000179797"/>
    </source>
</evidence>
<gene>
    <name evidence="2" type="ORF">NH26_03305</name>
</gene>
<dbReference type="Gene3D" id="1.25.40.10">
    <property type="entry name" value="Tetratricopeptide repeat domain"/>
    <property type="match status" value="2"/>
</dbReference>
<reference evidence="2 3" key="1">
    <citation type="journal article" date="2012" name="Int. J. Syst. Evol. Microbiol.">
        <title>Flammeovirga pacifica sp. nov., isolated from deep-sea sediment.</title>
        <authorList>
            <person name="Xu H."/>
            <person name="Fu Y."/>
            <person name="Yang N."/>
            <person name="Ding Z."/>
            <person name="Lai Q."/>
            <person name="Zeng R."/>
        </authorList>
    </citation>
    <scope>NUCLEOTIDE SEQUENCE [LARGE SCALE GENOMIC DNA]</scope>
    <source>
        <strain evidence="3">DSM 24597 / LMG 26175 / WPAGA1</strain>
    </source>
</reference>
<comment type="caution">
    <text evidence="2">The sequence shown here is derived from an EMBL/GenBank/DDBJ whole genome shotgun (WGS) entry which is preliminary data.</text>
</comment>
<dbReference type="STRING" id="915059.NH26_03305"/>
<dbReference type="RefSeq" id="WP_044225449.1">
    <property type="nucleotide sequence ID" value="NZ_JRYR02000001.1"/>
</dbReference>
<dbReference type="OrthoDB" id="1466726at2"/>
<accession>A0A1S1YWQ4</accession>
<evidence type="ECO:0000313" key="2">
    <source>
        <dbReference type="EMBL" id="OHX65442.1"/>
    </source>
</evidence>
<dbReference type="SMART" id="SM00028">
    <property type="entry name" value="TPR"/>
    <property type="match status" value="3"/>
</dbReference>
<dbReference type="SUPFAM" id="SSF48452">
    <property type="entry name" value="TPR-like"/>
    <property type="match status" value="2"/>
</dbReference>
<dbReference type="AlphaFoldDB" id="A0A1S1YWQ4"/>
<keyword evidence="3" id="KW-1185">Reference proteome</keyword>
<name>A0A1S1YWQ4_FLAPC</name>
<dbReference type="Proteomes" id="UP000179797">
    <property type="component" value="Unassembled WGS sequence"/>
</dbReference>
<dbReference type="EMBL" id="JRYR02000001">
    <property type="protein sequence ID" value="OHX65442.1"/>
    <property type="molecule type" value="Genomic_DNA"/>
</dbReference>
<feature type="repeat" description="TPR" evidence="1">
    <location>
        <begin position="386"/>
        <end position="419"/>
    </location>
</feature>